<dbReference type="Gene3D" id="3.90.580.10">
    <property type="entry name" value="Zinc finger, CHC2-type domain"/>
    <property type="match status" value="1"/>
</dbReference>
<dbReference type="OrthoDB" id="9811157at2"/>
<comment type="caution">
    <text evidence="4">The sequence shown here is derived from an EMBL/GenBank/DDBJ whole genome shotgun (WGS) entry which is preliminary data.</text>
</comment>
<dbReference type="Pfam" id="PF01807">
    <property type="entry name" value="Zn_ribbon_DnaG"/>
    <property type="match status" value="1"/>
</dbReference>
<dbReference type="SUPFAM" id="SSF57783">
    <property type="entry name" value="Zinc beta-ribbon"/>
    <property type="match status" value="1"/>
</dbReference>
<evidence type="ECO:0000256" key="1">
    <source>
        <dbReference type="SAM" id="MobiDB-lite"/>
    </source>
</evidence>
<evidence type="ECO:0000313" key="5">
    <source>
        <dbReference type="Proteomes" id="UP000253529"/>
    </source>
</evidence>
<sequence length="411" mass="44705">MLSEAALADLRVRNPVADVAVRLGAVLKRRGRTLMGTCPMCGGGRSALRFEIKRDDAWACAVCADGGDVIRLVERAQGLSFLKAVEWLGGAQDIDPEEAARRERELAARRAKREADSARYREEERARLYRMWREAQDFWSTPVEAYLRGRDIFALDGVIVKFDPAARYYDGEIVDERGRKRPRLIFTGPAMLAPFVDGGGKFRGLHQTWIDPENPGEKATIADPETGEILPSKKMRGSKAGCFLLVDRVFWAALSANPHPASSGGHPLPGGEGILRLASGEGIETTLSVRQGDADRKFFYAAAGDLGNLAGPAVESVPHPTLKRANGRPERVPGPEPDLSRPGLPIPDSVEELLLIRDGDSEPFLTALAMERASRRYARPGRLIGATPTPEGVDLNDVLRGKGGERPGVAS</sequence>
<protein>
    <submittedName>
        <fullName evidence="4">CHC2-type zinc finger protein</fullName>
    </submittedName>
</protein>
<gene>
    <name evidence="4" type="ORF">DFR50_14273</name>
</gene>
<feature type="domain" description="DUF7146" evidence="3">
    <location>
        <begin position="123"/>
        <end position="240"/>
    </location>
</feature>
<dbReference type="RefSeq" id="WP_113892624.1">
    <property type="nucleotide sequence ID" value="NZ_QNRK01000042.1"/>
</dbReference>
<dbReference type="GO" id="GO:0006260">
    <property type="term" value="P:DNA replication"/>
    <property type="evidence" value="ECO:0007669"/>
    <property type="project" value="InterPro"/>
</dbReference>
<accession>A0A366EQR6</accession>
<dbReference type="InterPro" id="IPR055570">
    <property type="entry name" value="DUF7146"/>
</dbReference>
<name>A0A366EQR6_9HYPH</name>
<dbReference type="InterPro" id="IPR036977">
    <property type="entry name" value="DNA_primase_Znf_CHC2"/>
</dbReference>
<reference evidence="4 5" key="1">
    <citation type="submission" date="2018-06" db="EMBL/GenBank/DDBJ databases">
        <title>Genomic Encyclopedia of Type Strains, Phase IV (KMG-IV): sequencing the most valuable type-strain genomes for metagenomic binning, comparative biology and taxonomic classification.</title>
        <authorList>
            <person name="Goeker M."/>
        </authorList>
    </citation>
    <scope>NUCLEOTIDE SEQUENCE [LARGE SCALE GENOMIC DNA]</scope>
    <source>
        <strain evidence="4 5">DSM 24875</strain>
    </source>
</reference>
<feature type="region of interest" description="Disordered" evidence="1">
    <location>
        <begin position="312"/>
        <end position="345"/>
    </location>
</feature>
<dbReference type="GO" id="GO:0003899">
    <property type="term" value="F:DNA-directed RNA polymerase activity"/>
    <property type="evidence" value="ECO:0007669"/>
    <property type="project" value="InterPro"/>
</dbReference>
<evidence type="ECO:0000259" key="3">
    <source>
        <dbReference type="Pfam" id="PF23639"/>
    </source>
</evidence>
<feature type="region of interest" description="Disordered" evidence="1">
    <location>
        <begin position="381"/>
        <end position="411"/>
    </location>
</feature>
<feature type="domain" description="Zinc finger CHC2-type" evidence="2">
    <location>
        <begin position="5"/>
        <end position="95"/>
    </location>
</feature>
<evidence type="ECO:0000313" key="4">
    <source>
        <dbReference type="EMBL" id="RBP03825.1"/>
    </source>
</evidence>
<dbReference type="GO" id="GO:0003677">
    <property type="term" value="F:DNA binding"/>
    <property type="evidence" value="ECO:0007669"/>
    <property type="project" value="InterPro"/>
</dbReference>
<dbReference type="EMBL" id="QNRK01000042">
    <property type="protein sequence ID" value="RBP03825.1"/>
    <property type="molecule type" value="Genomic_DNA"/>
</dbReference>
<organism evidence="4 5">
    <name type="scientific">Roseiarcus fermentans</name>
    <dbReference type="NCBI Taxonomy" id="1473586"/>
    <lineage>
        <taxon>Bacteria</taxon>
        <taxon>Pseudomonadati</taxon>
        <taxon>Pseudomonadota</taxon>
        <taxon>Alphaproteobacteria</taxon>
        <taxon>Hyphomicrobiales</taxon>
        <taxon>Roseiarcaceae</taxon>
        <taxon>Roseiarcus</taxon>
    </lineage>
</organism>
<dbReference type="GO" id="GO:0008270">
    <property type="term" value="F:zinc ion binding"/>
    <property type="evidence" value="ECO:0007669"/>
    <property type="project" value="InterPro"/>
</dbReference>
<dbReference type="Proteomes" id="UP000253529">
    <property type="component" value="Unassembled WGS sequence"/>
</dbReference>
<dbReference type="InterPro" id="IPR002694">
    <property type="entry name" value="Znf_CHC2"/>
</dbReference>
<dbReference type="AlphaFoldDB" id="A0A366EQR6"/>
<proteinExistence type="predicted"/>
<evidence type="ECO:0000259" key="2">
    <source>
        <dbReference type="Pfam" id="PF01807"/>
    </source>
</evidence>
<dbReference type="Pfam" id="PF23639">
    <property type="entry name" value="DUF7146"/>
    <property type="match status" value="1"/>
</dbReference>
<keyword evidence="5" id="KW-1185">Reference proteome</keyword>